<dbReference type="InterPro" id="IPR029414">
    <property type="entry name" value="Tricorn_PDZ"/>
</dbReference>
<comment type="function">
    <text evidence="7">Degrades oligopeptides.</text>
</comment>
<feature type="compositionally biased region" description="Acidic residues" evidence="8">
    <location>
        <begin position="546"/>
        <end position="567"/>
    </location>
</feature>
<dbReference type="Pfam" id="PF14684">
    <property type="entry name" value="Tricorn_C1"/>
    <property type="match status" value="1"/>
</dbReference>
<dbReference type="GO" id="GO:0008236">
    <property type="term" value="F:serine-type peptidase activity"/>
    <property type="evidence" value="ECO:0007669"/>
    <property type="project" value="UniProtKB-UniRule"/>
</dbReference>
<dbReference type="GO" id="GO:0005737">
    <property type="term" value="C:cytoplasm"/>
    <property type="evidence" value="ECO:0007669"/>
    <property type="project" value="UniProtKB-SubCell"/>
</dbReference>
<evidence type="ECO:0000256" key="6">
    <source>
        <dbReference type="ARBA" id="ARBA00022825"/>
    </source>
</evidence>
<evidence type="ECO:0000256" key="4">
    <source>
        <dbReference type="ARBA" id="ARBA00022670"/>
    </source>
</evidence>
<evidence type="ECO:0000313" key="9">
    <source>
        <dbReference type="EMBL" id="AWV87827.1"/>
    </source>
</evidence>
<evidence type="ECO:0000256" key="2">
    <source>
        <dbReference type="ARBA" id="ARBA00008524"/>
    </source>
</evidence>
<dbReference type="InterPro" id="IPR036034">
    <property type="entry name" value="PDZ_sf"/>
</dbReference>
<dbReference type="Pfam" id="PF26549">
    <property type="entry name" value="Tricorn_N"/>
    <property type="match status" value="1"/>
</dbReference>
<dbReference type="InterPro" id="IPR005151">
    <property type="entry name" value="Tail-specific_protease"/>
</dbReference>
<dbReference type="Gene3D" id="2.130.10.10">
    <property type="entry name" value="YVTN repeat-like/Quinoprotein amine dehydrogenase"/>
    <property type="match status" value="1"/>
</dbReference>
<dbReference type="PANTHER" id="PTHR43253:SF1">
    <property type="entry name" value="TRICORN PROTEASE HOMOLOG 2-RELATED"/>
    <property type="match status" value="1"/>
</dbReference>
<feature type="region of interest" description="Disordered" evidence="8">
    <location>
        <begin position="1109"/>
        <end position="1128"/>
    </location>
</feature>
<keyword evidence="5 7" id="KW-0378">Hydrolase</keyword>
<keyword evidence="3 7" id="KW-0963">Cytoplasm</keyword>
<dbReference type="CDD" id="cd07562">
    <property type="entry name" value="Peptidase_S41_TRI"/>
    <property type="match status" value="1"/>
</dbReference>
<dbReference type="Gene3D" id="2.30.42.10">
    <property type="match status" value="1"/>
</dbReference>
<dbReference type="Pfam" id="PF03572">
    <property type="entry name" value="Peptidase_S41"/>
    <property type="match status" value="1"/>
</dbReference>
<dbReference type="InterPro" id="IPR029045">
    <property type="entry name" value="ClpP/crotonase-like_dom_sf"/>
</dbReference>
<dbReference type="Gene3D" id="3.90.226.10">
    <property type="entry name" value="2-enoyl-CoA Hydratase, Chain A, domain 1"/>
    <property type="match status" value="1"/>
</dbReference>
<keyword evidence="10" id="KW-1185">Reference proteome</keyword>
<gene>
    <name evidence="9" type="ORF">DN745_00150</name>
</gene>
<evidence type="ECO:0000256" key="3">
    <source>
        <dbReference type="ARBA" id="ARBA00022490"/>
    </source>
</evidence>
<reference evidence="9 10" key="1">
    <citation type="submission" date="2018-06" db="EMBL/GenBank/DDBJ databases">
        <title>Lujinxingia sediminis gen. nov. sp. nov., a new facultative anaerobic member of the class Deltaproteobacteria, and proposal of Lujinxingaceae fam. nov.</title>
        <authorList>
            <person name="Guo L.-Y."/>
            <person name="Li C.-M."/>
            <person name="Wang S."/>
            <person name="Du Z.-J."/>
        </authorList>
    </citation>
    <scope>NUCLEOTIDE SEQUENCE [LARGE SCALE GENOMIC DNA]</scope>
    <source>
        <strain evidence="9 10">FA350</strain>
    </source>
</reference>
<dbReference type="SUPFAM" id="SSF52096">
    <property type="entry name" value="ClpP/crotonase"/>
    <property type="match status" value="1"/>
</dbReference>
<dbReference type="Pfam" id="PF26550">
    <property type="entry name" value="Tricorn_2nd"/>
    <property type="match status" value="1"/>
</dbReference>
<dbReference type="AlphaFoldDB" id="A0A2Z4FG04"/>
<dbReference type="InterPro" id="IPR028204">
    <property type="entry name" value="Tricorn_C1"/>
</dbReference>
<dbReference type="OrthoDB" id="9758793at2"/>
<comment type="similarity">
    <text evidence="2 7">Belongs to the peptidase S41B family.</text>
</comment>
<comment type="subcellular location">
    <subcellularLocation>
        <location evidence="1 7">Cytoplasm</location>
    </subcellularLocation>
</comment>
<name>A0A2Z4FG04_9DELT</name>
<dbReference type="EC" id="3.4.21.-" evidence="7"/>
<dbReference type="SUPFAM" id="SSF50156">
    <property type="entry name" value="PDZ domain-like"/>
    <property type="match status" value="1"/>
</dbReference>
<dbReference type="Proteomes" id="UP000249799">
    <property type="component" value="Chromosome"/>
</dbReference>
<keyword evidence="6 7" id="KW-0720">Serine protease</keyword>
<organism evidence="9 10">
    <name type="scientific">Bradymonas sediminis</name>
    <dbReference type="NCBI Taxonomy" id="1548548"/>
    <lineage>
        <taxon>Bacteria</taxon>
        <taxon>Deltaproteobacteria</taxon>
        <taxon>Bradymonadales</taxon>
        <taxon>Bradymonadaceae</taxon>
        <taxon>Bradymonas</taxon>
    </lineage>
</organism>
<proteinExistence type="inferred from homology"/>
<dbReference type="SMART" id="SM00245">
    <property type="entry name" value="TSPc"/>
    <property type="match status" value="1"/>
</dbReference>
<dbReference type="Gene3D" id="3.30.750.44">
    <property type="match status" value="1"/>
</dbReference>
<dbReference type="Gene3D" id="2.120.10.60">
    <property type="entry name" value="Tricorn protease N-terminal domain"/>
    <property type="match status" value="1"/>
</dbReference>
<dbReference type="PIRSF" id="PIRSF036421">
    <property type="entry name" value="Tricorn_protease"/>
    <property type="match status" value="1"/>
</dbReference>
<dbReference type="KEGG" id="bsed:DN745_00150"/>
<evidence type="ECO:0000256" key="8">
    <source>
        <dbReference type="SAM" id="MobiDB-lite"/>
    </source>
</evidence>
<evidence type="ECO:0000313" key="10">
    <source>
        <dbReference type="Proteomes" id="UP000249799"/>
    </source>
</evidence>
<dbReference type="PANTHER" id="PTHR43253">
    <property type="entry name" value="TRICORN PROTEASE HOMOLOG 2-RELATED"/>
    <property type="match status" value="1"/>
</dbReference>
<evidence type="ECO:0000256" key="7">
    <source>
        <dbReference type="PIRNR" id="PIRNR036421"/>
    </source>
</evidence>
<protein>
    <recommendedName>
        <fullName evidence="7">Tricorn protease homolog</fullName>
        <ecNumber evidence="7">3.4.21.-</ecNumber>
    </recommendedName>
</protein>
<dbReference type="InterPro" id="IPR012393">
    <property type="entry name" value="Tricorn_protease"/>
</dbReference>
<evidence type="ECO:0000256" key="5">
    <source>
        <dbReference type="ARBA" id="ARBA00022801"/>
    </source>
</evidence>
<dbReference type="Pfam" id="PF14685">
    <property type="entry name" value="PDZ_Tricorn"/>
    <property type="match status" value="1"/>
</dbReference>
<dbReference type="EMBL" id="CP030032">
    <property type="protein sequence ID" value="AWV87827.1"/>
    <property type="molecule type" value="Genomic_DNA"/>
</dbReference>
<evidence type="ECO:0000256" key="1">
    <source>
        <dbReference type="ARBA" id="ARBA00004496"/>
    </source>
</evidence>
<dbReference type="InterPro" id="IPR015943">
    <property type="entry name" value="WD40/YVTN_repeat-like_dom_sf"/>
</dbReference>
<accession>A0A2Z4FG04</accession>
<dbReference type="SUPFAM" id="SSF82171">
    <property type="entry name" value="DPP6 N-terminal domain-like"/>
    <property type="match status" value="1"/>
</dbReference>
<feature type="region of interest" description="Disordered" evidence="8">
    <location>
        <begin position="537"/>
        <end position="597"/>
    </location>
</feature>
<dbReference type="GO" id="GO:0006508">
    <property type="term" value="P:proteolysis"/>
    <property type="evidence" value="ECO:0007669"/>
    <property type="project" value="UniProtKB-UniRule"/>
</dbReference>
<sequence>MKGYYRQPSISKDRVVFVSEDDLWEMKISPSADADGVLHGFPRRLTRGRGAASYPAHSPDGKQIAYVGTDRGATDIYVMDSRGGPARQLTFNGAMNTVVGWTPDGSHIVFRSNSRAPFRRSISLFKVPVGGGEATRIPVGLAHSITFNGSGRVIARHADDLARWKRYRGGTAGVLWIDADGSGNWERLRPQFVSGKDSAGLVRPMWIGERVYFLSDEEGYANLYSCLTDGSDLTRHTEHIGFYARFAATDGESIVYTVGGDLWHFDVASGKTSRIECDYASPRDGLRRKYVDAEDYLDSFALHPRGHRLAVTTRGKLFDFGNWEGATRQLGEEQGVRYRLATYLNPTSDAAKNAAKKGSDRIVVCSDAGGEERLEIHRVDGARAPVKIDTGDFKIGRPIELKVSPTADEVVLTNHRHELVHLDLGTGKARVLDRSKYAEIKGFDWSADGRWVAYAVANNFATAQVRIYDLHSDAVHPVTSGDYLDIQPVFDPKGRYLYFLSYRKFNPVYDEIFFELSFPRAMKPCVVTLRDDVPSLFMETPRPLDEDPDDDDDDQHDEEEDSEESPEEQNVSADENAAESADGSSEQAEQEDDAEDDAKSIEIDFEGIEHRVEIFPGREGNYDDLAATESRIFWTVSPIEGSLGGGLDAGHGHPSTSTLRYYSLNKHRTKTFARGVSGVEFSADLKTIALWTDDGLQVVSAGGEGPIHSESDDATPSRSSGFIDLGRLSVPVEPRAEWEQMLHETWRLMREHFWRADMNGVDWDEVWQRYSALLDRVGTRGEFSDLVWTMQGELGTSHAYEIGGDYEPVPYHQPGFLGADLVWDPDFEYTLADEGDADAQPTQKGGYRIQKIVAGETWDPRERSPLARPGIDVAEDDVVIAINGQRVDASVSVEQRLLNHAGKEVEIVVIRKDGECNEDGSDVSDALSRYTIKTLPSESAARYREWVYKNRKRVHEASEGKLGYVHIPDMGPEGFAEFHRAYVSENTRKGLVVDVRYNGGGHVSQLLLEKLARRPIGYDIQRWGTPVSYPQEAVCGPLVALTNEHAGSDGDIFSHSFKLMGLGPLLGKRTWGGVVGIWPRHALVDGSITTQPEFSFWFEDVGFSVENWGTDPDIEVENPPGVEDRGEDPQLDAAIAKALELLKEQNTDLPEFAPYPNMAPPGKLD</sequence>
<keyword evidence="4 7" id="KW-0645">Protease</keyword>
<dbReference type="RefSeq" id="WP_111331038.1">
    <property type="nucleotide sequence ID" value="NZ_CP030032.1"/>
</dbReference>
<dbReference type="SUPFAM" id="SSF69304">
    <property type="entry name" value="Tricorn protease N-terminal domain"/>
    <property type="match status" value="1"/>
</dbReference>